<evidence type="ECO:0000256" key="3">
    <source>
        <dbReference type="ARBA" id="ARBA00022475"/>
    </source>
</evidence>
<feature type="domain" description="ABC3 transporter permease C-terminal" evidence="8">
    <location>
        <begin position="275"/>
        <end position="396"/>
    </location>
</feature>
<dbReference type="Pfam" id="PF02687">
    <property type="entry name" value="FtsX"/>
    <property type="match status" value="1"/>
</dbReference>
<keyword evidence="5 7" id="KW-1133">Transmembrane helix</keyword>
<feature type="transmembrane region" description="Helical" evidence="7">
    <location>
        <begin position="372"/>
        <end position="389"/>
    </location>
</feature>
<dbReference type="PANTHER" id="PTHR30489:SF0">
    <property type="entry name" value="LIPOPROTEIN-RELEASING SYSTEM TRANSMEMBRANE PROTEIN LOLE"/>
    <property type="match status" value="1"/>
</dbReference>
<sequence length="403" mass="44332">MNLLFAWRYFRSKKSTNAINIIAWISIAAIAVGSAALIIILSVFNGFEGLVKSLYVDFYADMRIVPAKGKTLLLNKEQVAGIRATSGITTLGFIAEEKALLVNGELQTIVYIKGVDEQFTQLNKIAAHIKRGRFETGTTEAPTLVLGVGIENAIAADVTKKGYPLTLYMPNRQAARFGSADGLNAFNALAAGTFMVQQDFDNKYAFTNLAFLKYMLNMGPDEYSALELKINSDPDQIKAALQKQLGNDYIVETRYEQNRSLYAVMQMEKWVIYGILSLILIVAAFNMVGALTMLVLEKQKDIAILKALGANDQNIERIFLSEGFLLATVGGGAGIVLATIICWLQMKYKLVKLGGDTFIIDYYPVQMMPTDFALVACTILIIALLAAWIPSRKAGRDQLSLKS</sequence>
<dbReference type="GO" id="GO:0098797">
    <property type="term" value="C:plasma membrane protein complex"/>
    <property type="evidence" value="ECO:0007669"/>
    <property type="project" value="TreeGrafter"/>
</dbReference>
<comment type="similarity">
    <text evidence="2">Belongs to the ABC-4 integral membrane protein family. LolC/E subfamily.</text>
</comment>
<evidence type="ECO:0000256" key="7">
    <source>
        <dbReference type="SAM" id="Phobius"/>
    </source>
</evidence>
<evidence type="ECO:0000313" key="10">
    <source>
        <dbReference type="Proteomes" id="UP000198711"/>
    </source>
</evidence>
<reference evidence="9 10" key="1">
    <citation type="submission" date="2016-10" db="EMBL/GenBank/DDBJ databases">
        <authorList>
            <person name="Varghese N."/>
            <person name="Submissions S."/>
        </authorList>
    </citation>
    <scope>NUCLEOTIDE SEQUENCE [LARGE SCALE GENOMIC DNA]</scope>
    <source>
        <strain evidence="9 10">DSM 25353</strain>
    </source>
</reference>
<dbReference type="GO" id="GO:0044874">
    <property type="term" value="P:lipoprotein localization to outer membrane"/>
    <property type="evidence" value="ECO:0007669"/>
    <property type="project" value="TreeGrafter"/>
</dbReference>
<comment type="subcellular location">
    <subcellularLocation>
        <location evidence="1">Cell membrane</location>
        <topology evidence="1">Multi-pass membrane protein</topology>
    </subcellularLocation>
</comment>
<evidence type="ECO:0000256" key="1">
    <source>
        <dbReference type="ARBA" id="ARBA00004651"/>
    </source>
</evidence>
<keyword evidence="10" id="KW-1185">Reference proteome</keyword>
<dbReference type="EMBL" id="FNNO01000002">
    <property type="protein sequence ID" value="SDW36671.1"/>
    <property type="molecule type" value="Genomic_DNA"/>
</dbReference>
<evidence type="ECO:0000256" key="6">
    <source>
        <dbReference type="ARBA" id="ARBA00023136"/>
    </source>
</evidence>
<feature type="transmembrane region" description="Helical" evidence="7">
    <location>
        <begin position="21"/>
        <end position="44"/>
    </location>
</feature>
<organism evidence="9 10">
    <name type="scientific">Hydrobacter penzbergensis</name>
    <dbReference type="NCBI Taxonomy" id="1235997"/>
    <lineage>
        <taxon>Bacteria</taxon>
        <taxon>Pseudomonadati</taxon>
        <taxon>Bacteroidota</taxon>
        <taxon>Chitinophagia</taxon>
        <taxon>Chitinophagales</taxon>
        <taxon>Chitinophagaceae</taxon>
        <taxon>Hydrobacter</taxon>
    </lineage>
</organism>
<dbReference type="InterPro" id="IPR051447">
    <property type="entry name" value="Lipoprotein-release_system"/>
</dbReference>
<evidence type="ECO:0000313" key="9">
    <source>
        <dbReference type="EMBL" id="SDW36671.1"/>
    </source>
</evidence>
<dbReference type="RefSeq" id="WP_092722195.1">
    <property type="nucleotide sequence ID" value="NZ_FNNO01000002.1"/>
</dbReference>
<evidence type="ECO:0000256" key="2">
    <source>
        <dbReference type="ARBA" id="ARBA00005236"/>
    </source>
</evidence>
<feature type="transmembrane region" description="Helical" evidence="7">
    <location>
        <begin position="270"/>
        <end position="296"/>
    </location>
</feature>
<accession>A0A8X8IDR1</accession>
<protein>
    <submittedName>
        <fullName evidence="9">Lipoprotein-releasing system permease protein</fullName>
    </submittedName>
</protein>
<proteinExistence type="inferred from homology"/>
<keyword evidence="6 7" id="KW-0472">Membrane</keyword>
<comment type="caution">
    <text evidence="9">The sequence shown here is derived from an EMBL/GenBank/DDBJ whole genome shotgun (WGS) entry which is preliminary data.</text>
</comment>
<evidence type="ECO:0000259" key="8">
    <source>
        <dbReference type="Pfam" id="PF02687"/>
    </source>
</evidence>
<feature type="transmembrane region" description="Helical" evidence="7">
    <location>
        <begin position="324"/>
        <end position="346"/>
    </location>
</feature>
<dbReference type="PANTHER" id="PTHR30489">
    <property type="entry name" value="LIPOPROTEIN-RELEASING SYSTEM TRANSMEMBRANE PROTEIN LOLE"/>
    <property type="match status" value="1"/>
</dbReference>
<dbReference type="AlphaFoldDB" id="A0A8X8IDR1"/>
<dbReference type="InterPro" id="IPR003838">
    <property type="entry name" value="ABC3_permease_C"/>
</dbReference>
<gene>
    <name evidence="9" type="ORF">SAMN05444410_102123</name>
</gene>
<keyword evidence="3" id="KW-1003">Cell membrane</keyword>
<keyword evidence="4 7" id="KW-0812">Transmembrane</keyword>
<name>A0A8X8IDR1_9BACT</name>
<keyword evidence="9" id="KW-0449">Lipoprotein</keyword>
<evidence type="ECO:0000256" key="5">
    <source>
        <dbReference type="ARBA" id="ARBA00022989"/>
    </source>
</evidence>
<dbReference type="Proteomes" id="UP000198711">
    <property type="component" value="Unassembled WGS sequence"/>
</dbReference>
<evidence type="ECO:0000256" key="4">
    <source>
        <dbReference type="ARBA" id="ARBA00022692"/>
    </source>
</evidence>